<accession>A0ABX5EDX2</accession>
<evidence type="ECO:0000313" key="3">
    <source>
        <dbReference type="EMBL" id="PRZ03328.1"/>
    </source>
</evidence>
<feature type="compositionally biased region" description="Basic and acidic residues" evidence="1">
    <location>
        <begin position="1"/>
        <end position="11"/>
    </location>
</feature>
<dbReference type="Proteomes" id="UP000239895">
    <property type="component" value="Unassembled WGS sequence"/>
</dbReference>
<comment type="caution">
    <text evidence="3">The sequence shown here is derived from an EMBL/GenBank/DDBJ whole genome shotgun (WGS) entry which is preliminary data.</text>
</comment>
<name>A0ABX5EDX2_9MICO</name>
<proteinExistence type="predicted"/>
<reference evidence="3 4" key="1">
    <citation type="submission" date="2018-03" db="EMBL/GenBank/DDBJ databases">
        <title>Comparative analysis of microorganisms from saline springs in Andes Mountain Range, Colombia.</title>
        <authorList>
            <person name="Rubin E."/>
        </authorList>
    </citation>
    <scope>NUCLEOTIDE SEQUENCE [LARGE SCALE GENOMIC DNA]</scope>
    <source>
        <strain evidence="3 4">CG 23</strain>
    </source>
</reference>
<organism evidence="3 4">
    <name type="scientific">Isoptericola halotolerans</name>
    <dbReference type="NCBI Taxonomy" id="300560"/>
    <lineage>
        <taxon>Bacteria</taxon>
        <taxon>Bacillati</taxon>
        <taxon>Actinomycetota</taxon>
        <taxon>Actinomycetes</taxon>
        <taxon>Micrococcales</taxon>
        <taxon>Promicromonosporaceae</taxon>
        <taxon>Isoptericola</taxon>
    </lineage>
</organism>
<dbReference type="RefSeq" id="WP_106269662.1">
    <property type="nucleotide sequence ID" value="NZ_PVTX01000014.1"/>
</dbReference>
<gene>
    <name evidence="3" type="ORF">BCL65_11442</name>
</gene>
<protein>
    <recommendedName>
        <fullName evidence="5">DUF4179 domain-containing protein</fullName>
    </recommendedName>
</protein>
<feature type="transmembrane region" description="Helical" evidence="2">
    <location>
        <begin position="78"/>
        <end position="98"/>
    </location>
</feature>
<keyword evidence="2" id="KW-0472">Membrane</keyword>
<evidence type="ECO:0008006" key="5">
    <source>
        <dbReference type="Google" id="ProtNLM"/>
    </source>
</evidence>
<sequence>MSTSNIDDRLARLAPTSSPDPERLAAARSAVFDTTEDERCGSRRGRAHDGAHVVDLHDAPDDVVTPLGAARRRRNRHLGAAAAAAGVVGVVSVGIVLLPGEAGIFPASPESTCEDQLLRHLGPLPEDAEEPVWRTVASESTDTTDTTLLVLDGGGLAGACSEIRGEGGGFTSTATWSLPDVEPAADEILPRGITTGRAPVVWGVADANVTGVVVTHEWDHGTSRSVVEARVTDDGYWSAFFSPEDRIPQDAEPRFTWQLEDGTERSMALDEAWPGVDASTPLAEARREACGMTFPSSSPRLVLEEVRDDAGVTFLADGAGPSVLCLQDAGPPYSVRLASGGTTLEPETSPAEEEAVADYGGAGSRGAALVGRAGDDVARVQVTTTDGLPFDAEVVDGYWVVWGAALGSEEGDDPWQDATLRWYLTDGSPGGERTVFE</sequence>
<evidence type="ECO:0000256" key="1">
    <source>
        <dbReference type="SAM" id="MobiDB-lite"/>
    </source>
</evidence>
<keyword evidence="4" id="KW-1185">Reference proteome</keyword>
<feature type="region of interest" description="Disordered" evidence="1">
    <location>
        <begin position="1"/>
        <end position="26"/>
    </location>
</feature>
<evidence type="ECO:0000313" key="4">
    <source>
        <dbReference type="Proteomes" id="UP000239895"/>
    </source>
</evidence>
<keyword evidence="2" id="KW-1133">Transmembrane helix</keyword>
<evidence type="ECO:0000256" key="2">
    <source>
        <dbReference type="SAM" id="Phobius"/>
    </source>
</evidence>
<keyword evidence="2" id="KW-0812">Transmembrane</keyword>
<dbReference type="EMBL" id="PVTX01000014">
    <property type="protein sequence ID" value="PRZ03328.1"/>
    <property type="molecule type" value="Genomic_DNA"/>
</dbReference>